<organism evidence="1">
    <name type="scientific">Chlamydomonas leiostraca</name>
    <dbReference type="NCBI Taxonomy" id="1034604"/>
    <lineage>
        <taxon>Eukaryota</taxon>
        <taxon>Viridiplantae</taxon>
        <taxon>Chlorophyta</taxon>
        <taxon>core chlorophytes</taxon>
        <taxon>Chlorophyceae</taxon>
        <taxon>CS clade</taxon>
        <taxon>Chlamydomonadales</taxon>
        <taxon>Chlamydomonadaceae</taxon>
        <taxon>Chlamydomonas</taxon>
    </lineage>
</organism>
<protein>
    <submittedName>
        <fullName evidence="1">Uncharacterized protein</fullName>
    </submittedName>
</protein>
<sequence>MVKMLGVSDWTAKNLLKQKLTKLCITSEEGGAGKFAIDSLVQDTVRLLMEDYAILEPSKIVQAAVVAAQKQREQVRLRFCQHVVENVLSIAWNSYPADPKGSYGKVKLEKDNIEQALLFLQQASDKTAIRPLVLAALSCTTYFAAALEPQLVQNCCRFFVAEWAGHDHVASGTCKAVQAIFWIDDKKDEKYGCSPSLKAAKEAIALLADHVEDEEVLLLRAAALRTMGAIERSINAYKSLPPLKSALALLKGVGCPQDIQPDDLSLEDLADKKSMHLKLEYGQILAELSGALDYLPDLEKLPDDPTPAETYKTLGMQFGSHAVSYLQGLTCKGLSEHHPTIALSYEAWGYNLRSLAAIKKSPPKQDGVQVEPSTNDLDQAKIWLEQARDNHNTALKYREHVFGMRHTATALSINQMGLCKQDMGLLHLMLAQREPEQAEQLKQEAEKMMLEAERDIELSLDIRRECKGPKDTLVANTYWNLSQLRLHMANLLGQLGQRVRALEDMRQVLTIRRIREKVGSDKLTKPLDTLAIELGKLSEHQVQQEAGRIEELHRYVAKMKTSV</sequence>
<proteinExistence type="predicted"/>
<dbReference type="InterPro" id="IPR011990">
    <property type="entry name" value="TPR-like_helical_dom_sf"/>
</dbReference>
<dbReference type="EMBL" id="HBFB01002868">
    <property type="protein sequence ID" value="CAD8665635.1"/>
    <property type="molecule type" value="Transcribed_RNA"/>
</dbReference>
<gene>
    <name evidence="1" type="ORF">CLEI1391_LOCUS1496</name>
</gene>
<dbReference type="Gene3D" id="1.25.40.10">
    <property type="entry name" value="Tetratricopeptide repeat domain"/>
    <property type="match status" value="1"/>
</dbReference>
<reference evidence="1" key="1">
    <citation type="submission" date="2021-01" db="EMBL/GenBank/DDBJ databases">
        <authorList>
            <person name="Corre E."/>
            <person name="Pelletier E."/>
            <person name="Niang G."/>
            <person name="Scheremetjew M."/>
            <person name="Finn R."/>
            <person name="Kale V."/>
            <person name="Holt S."/>
            <person name="Cochrane G."/>
            <person name="Meng A."/>
            <person name="Brown T."/>
            <person name="Cohen L."/>
        </authorList>
    </citation>
    <scope>NUCLEOTIDE SEQUENCE</scope>
    <source>
        <strain evidence="1">SAG 11-49</strain>
    </source>
</reference>
<accession>A0A7S0R2X2</accession>
<evidence type="ECO:0000313" key="1">
    <source>
        <dbReference type="EMBL" id="CAD8665635.1"/>
    </source>
</evidence>
<dbReference type="AlphaFoldDB" id="A0A7S0R2X2"/>
<name>A0A7S0R2X2_9CHLO</name>